<evidence type="ECO:0000313" key="2">
    <source>
        <dbReference type="Proteomes" id="UP000245626"/>
    </source>
</evidence>
<evidence type="ECO:0000313" key="1">
    <source>
        <dbReference type="EMBL" id="PWN52416.1"/>
    </source>
</evidence>
<proteinExistence type="predicted"/>
<reference evidence="1 2" key="1">
    <citation type="journal article" date="2018" name="Mol. Biol. Evol.">
        <title>Broad Genomic Sampling Reveals a Smut Pathogenic Ancestry of the Fungal Clade Ustilaginomycotina.</title>
        <authorList>
            <person name="Kijpornyongpan T."/>
            <person name="Mondo S.J."/>
            <person name="Barry K."/>
            <person name="Sandor L."/>
            <person name="Lee J."/>
            <person name="Lipzen A."/>
            <person name="Pangilinan J."/>
            <person name="LaButti K."/>
            <person name="Hainaut M."/>
            <person name="Henrissat B."/>
            <person name="Grigoriev I.V."/>
            <person name="Spatafora J.W."/>
            <person name="Aime M.C."/>
        </authorList>
    </citation>
    <scope>NUCLEOTIDE SEQUENCE [LARGE SCALE GENOMIC DNA]</scope>
    <source>
        <strain evidence="1 2">SA 807</strain>
    </source>
</reference>
<organism evidence="1 2">
    <name type="scientific">Violaceomyces palustris</name>
    <dbReference type="NCBI Taxonomy" id="1673888"/>
    <lineage>
        <taxon>Eukaryota</taxon>
        <taxon>Fungi</taxon>
        <taxon>Dikarya</taxon>
        <taxon>Basidiomycota</taxon>
        <taxon>Ustilaginomycotina</taxon>
        <taxon>Ustilaginomycetes</taxon>
        <taxon>Violaceomycetales</taxon>
        <taxon>Violaceomycetaceae</taxon>
        <taxon>Violaceomyces</taxon>
    </lineage>
</organism>
<dbReference type="EMBL" id="KZ819778">
    <property type="protein sequence ID" value="PWN52416.1"/>
    <property type="molecule type" value="Genomic_DNA"/>
</dbReference>
<sequence>MPDVDMDPSDSPVLEWGSPPEKVAFLTESYTVFTSLQKIATDAARQSQPGFTSIHPYAGSSQVAPTPQTMQYYHRISGLYRDALRRYMEQVESLQDADLDELLKFQSLHTILHLTEVLYFPSDGRGAGVVGEEILHWLNSFDVAPTTEEGQEIAEAPIPHAHPAYWDYILRCVLRGFHTSAASALKSLNTHQSSAVRRVADRAVSLLSTLPRSTGFGLEHEFLAAHRAWVSSVRSVLSGLEQEMDDMEAEAGGTDEVEDERLELEAQFRCLLELMAGVKDRIFEACEDWREALGAWGTLVQPTLKRDDIPETVNVIFEQFPIDGTVPSELVQSALVKGQVPKAIVAAEDCDLWLAAHLGDLASKAGLLEDDISDEPQNLREEMIIKYANGMLEDQGLWRITVDYLAACGDRGHRQLRKVILDVPLTDANAPRTQGKGSRVDEVEAQAKAKAMDEDGEPSTPESPDVEGFERVEEVLRACMEHGLEDEARIVCKRMSVAMCKEQRYGLAVAYCVRAGDGAQIRRISDTLLEEYIDQGAEKFVALVDSIPSSLLRPKQPGFSNGQDAVPTNEDEPFGDLGKGFFSTRLAFLARYRDFHRLYSEGRFRAAAQLLVELVTSEAAPETFWAVLLVDAIPLLEADQELLTLEETFELMRLVEQIQSSISTHQDLADHYLGHLERLLLPRTQNGKGRTKVTIKSDSTPKTSSPSSKVAAEKLDLVRLGLSRNLARVSVARLGRV</sequence>
<accession>A0ACD0P300</accession>
<dbReference type="Proteomes" id="UP000245626">
    <property type="component" value="Unassembled WGS sequence"/>
</dbReference>
<gene>
    <name evidence="1" type="ORF">IE53DRAFT_283973</name>
</gene>
<keyword evidence="2" id="KW-1185">Reference proteome</keyword>
<name>A0ACD0P300_9BASI</name>
<protein>
    <submittedName>
        <fullName evidence="1">Nucleoporin, Nup85-like protein</fullName>
    </submittedName>
</protein>